<evidence type="ECO:0000256" key="5">
    <source>
        <dbReference type="ARBA" id="ARBA00023242"/>
    </source>
</evidence>
<comment type="subcellular location">
    <subcellularLocation>
        <location evidence="1">Nucleus</location>
    </subcellularLocation>
</comment>
<dbReference type="Pfam" id="PF23241">
    <property type="entry name" value="HAT_PRP39_C"/>
    <property type="match status" value="2"/>
</dbReference>
<keyword evidence="4" id="KW-0508">mRNA splicing</keyword>
<keyword evidence="10" id="KW-1185">Reference proteome</keyword>
<keyword evidence="8" id="KW-0812">Transmembrane</keyword>
<name>A0A0R3U9X9_MESCO</name>
<evidence type="ECO:0000256" key="4">
    <source>
        <dbReference type="ARBA" id="ARBA00023187"/>
    </source>
</evidence>
<dbReference type="PANTHER" id="PTHR17204">
    <property type="entry name" value="PRE-MRNA PROCESSING PROTEIN PRP39-RELATED"/>
    <property type="match status" value="1"/>
</dbReference>
<dbReference type="InterPro" id="IPR003107">
    <property type="entry name" value="HAT"/>
</dbReference>
<dbReference type="OrthoDB" id="10265668at2759"/>
<evidence type="ECO:0000313" key="10">
    <source>
        <dbReference type="Proteomes" id="UP000267029"/>
    </source>
</evidence>
<keyword evidence="8" id="KW-0472">Membrane</keyword>
<keyword evidence="5" id="KW-0539">Nucleus</keyword>
<evidence type="ECO:0008006" key="11">
    <source>
        <dbReference type="Google" id="ProtNLM"/>
    </source>
</evidence>
<gene>
    <name evidence="9" type="ORF">MCOS_LOCUS3728</name>
</gene>
<dbReference type="EMBL" id="UXSR01000953">
    <property type="protein sequence ID" value="VDD77725.1"/>
    <property type="molecule type" value="Genomic_DNA"/>
</dbReference>
<keyword evidence="2" id="KW-0507">mRNA processing</keyword>
<proteinExistence type="inferred from homology"/>
<reference evidence="9 10" key="1">
    <citation type="submission" date="2018-10" db="EMBL/GenBank/DDBJ databases">
        <authorList>
            <consortium name="Pathogen Informatics"/>
        </authorList>
    </citation>
    <scope>NUCLEOTIDE SEQUENCE [LARGE SCALE GENOMIC DNA]</scope>
</reference>
<evidence type="ECO:0000256" key="7">
    <source>
        <dbReference type="SAM" id="MobiDB-lite"/>
    </source>
</evidence>
<dbReference type="GO" id="GO:0000395">
    <property type="term" value="P:mRNA 5'-splice site recognition"/>
    <property type="evidence" value="ECO:0007669"/>
    <property type="project" value="TreeGrafter"/>
</dbReference>
<dbReference type="AlphaFoldDB" id="A0A0R3U9X9"/>
<feature type="region of interest" description="Disordered" evidence="7">
    <location>
        <begin position="658"/>
        <end position="708"/>
    </location>
</feature>
<dbReference type="SMART" id="SM00386">
    <property type="entry name" value="HAT"/>
    <property type="match status" value="6"/>
</dbReference>
<evidence type="ECO:0000313" key="9">
    <source>
        <dbReference type="EMBL" id="VDD77725.1"/>
    </source>
</evidence>
<keyword evidence="8" id="KW-1133">Transmembrane helix</keyword>
<dbReference type="InterPro" id="IPR011990">
    <property type="entry name" value="TPR-like_helical_dom_sf"/>
</dbReference>
<evidence type="ECO:0000256" key="8">
    <source>
        <dbReference type="SAM" id="Phobius"/>
    </source>
</evidence>
<comment type="similarity">
    <text evidence="6">Belongs to the PRP39 family.</text>
</comment>
<dbReference type="GO" id="GO:0030627">
    <property type="term" value="F:pre-mRNA 5'-splice site binding"/>
    <property type="evidence" value="ECO:0007669"/>
    <property type="project" value="TreeGrafter"/>
</dbReference>
<feature type="compositionally biased region" description="Basic and acidic residues" evidence="7">
    <location>
        <begin position="668"/>
        <end position="680"/>
    </location>
</feature>
<organism evidence="9 10">
    <name type="scientific">Mesocestoides corti</name>
    <name type="common">Flatworm</name>
    <dbReference type="NCBI Taxonomy" id="53468"/>
    <lineage>
        <taxon>Eukaryota</taxon>
        <taxon>Metazoa</taxon>
        <taxon>Spiralia</taxon>
        <taxon>Lophotrochozoa</taxon>
        <taxon>Platyhelminthes</taxon>
        <taxon>Cestoda</taxon>
        <taxon>Eucestoda</taxon>
        <taxon>Cyclophyllidea</taxon>
        <taxon>Mesocestoididae</taxon>
        <taxon>Mesocestoides</taxon>
    </lineage>
</organism>
<accession>A0A0R3U9X9</accession>
<protein>
    <recommendedName>
        <fullName evidence="11">Suppressor of forked domain-containing protein</fullName>
    </recommendedName>
</protein>
<evidence type="ECO:0000256" key="1">
    <source>
        <dbReference type="ARBA" id="ARBA00004123"/>
    </source>
</evidence>
<evidence type="ECO:0000256" key="6">
    <source>
        <dbReference type="ARBA" id="ARBA00038019"/>
    </source>
</evidence>
<dbReference type="GO" id="GO:0005685">
    <property type="term" value="C:U1 snRNP"/>
    <property type="evidence" value="ECO:0007669"/>
    <property type="project" value="TreeGrafter"/>
</dbReference>
<dbReference type="InterPro" id="IPR059164">
    <property type="entry name" value="HAT_PRP39_C"/>
</dbReference>
<dbReference type="SUPFAM" id="SSF48452">
    <property type="entry name" value="TPR-like"/>
    <property type="match status" value="1"/>
</dbReference>
<dbReference type="Proteomes" id="UP000267029">
    <property type="component" value="Unassembled WGS sequence"/>
</dbReference>
<dbReference type="Gene3D" id="1.25.40.10">
    <property type="entry name" value="Tetratricopeptide repeat domain"/>
    <property type="match status" value="2"/>
</dbReference>
<evidence type="ECO:0000256" key="3">
    <source>
        <dbReference type="ARBA" id="ARBA00022737"/>
    </source>
</evidence>
<dbReference type="GO" id="GO:0000243">
    <property type="term" value="C:commitment complex"/>
    <property type="evidence" value="ECO:0007669"/>
    <property type="project" value="TreeGrafter"/>
</dbReference>
<dbReference type="Pfam" id="PF23240">
    <property type="entry name" value="HAT_PRP39_N"/>
    <property type="match status" value="1"/>
</dbReference>
<dbReference type="GO" id="GO:0071004">
    <property type="term" value="C:U2-type prespliceosome"/>
    <property type="evidence" value="ECO:0007669"/>
    <property type="project" value="TreeGrafter"/>
</dbReference>
<feature type="transmembrane region" description="Helical" evidence="8">
    <location>
        <begin position="113"/>
        <end position="130"/>
    </location>
</feature>
<dbReference type="PANTHER" id="PTHR17204:SF5">
    <property type="entry name" value="PRE-MRNA-PROCESSING FACTOR 39"/>
    <property type="match status" value="1"/>
</dbReference>
<sequence length="1026" mass="114056">MSVVDRLWRKVESNLADFNSWVALLDAAEKQPNIDVTRKAFDAFLEHFPYCYGYWKKYANVERHAGNKDRCLEVYSMGVSAIPLSIDLWTAYLDATLEIVHGQDDYELRMRKYVFFFETFICCLGCFLAAEVTCFKILYEKALEKAGLEFRSDALWEHYISWESGHNRLGRVLAIYDRLLHTPTQLYFQNWDSFKKLIEENRPEDFLPLGEFAELLARVSPVAGTAMRIALSDPSAASVPIPEITEADRNSIRKLVIDRREKVYQATYLQIMKRWYFEEKIRRPYFHVKPLEEAQLSNWAEYLSFEESEAASAEALLAAPVTEDAPPQVTMEDVQQAKKRVRILYERCLVACALYEHMWIRYAKYLEVTCIMIIDVLVYTEQDFCAARDVWRRACTVHLRSKPTIHWHWALFEVRHPAVLDNSEPKSPLEILSSLEERLPDSALTCARHVDAMRRAGKPLLDLIVCLRSGINRLRLRATEQASIAHNASGPTGSLSAAIALATSVQARAGASYLAGKMARLLHRNVDGMIPASGIPTWQLLLNSAYKPTPVASVKEEGREHGDQPNPQFVEDEKNEVFCESQSSPGNEKELDASKALKAEEMDVEHEKNDDILEEEQAEVVPESIIVADESKEDKDMDIGADSPPVVIVRKKTGSTNSNAIEVPVKPTESDKATENNNKVEEDEEPGPPAPKRKRRSRWGDVEGETDTDLMKMRAAEEERLARADREQKAYAVERAAITNVAPPEDPSTLHATEHVLLSPEQAAITVLKEAIEFDPRNERLYSQLLDIAYQRRPLDETGFLEFADLAIVDSILPATVKLAFSQRKLQFLEEFCNDVNKISAAFDEYIQLAQLVVQCTTADKKVGLAGGVDAPQAYNTPDLLNVVLPVPLRPSAHRNPVPNGPVRRIPQVDISAAILEDASSVGTPVPQPETAASLFTAGAYEPFAGPSAGGLPPPAPTMVPVAAAGLAGPDSVELWRGMDPTAYAAAVSSTYASGGGTFYAPLNAGADAASSVQAPPPALMSKESA</sequence>
<dbReference type="STRING" id="53468.A0A0R3U9X9"/>
<keyword evidence="3" id="KW-0677">Repeat</keyword>
<evidence type="ECO:0000256" key="2">
    <source>
        <dbReference type="ARBA" id="ARBA00022664"/>
    </source>
</evidence>